<dbReference type="PROSITE" id="PS50067">
    <property type="entry name" value="KINESIN_MOTOR_2"/>
    <property type="match status" value="1"/>
</dbReference>
<name>A0ABR4NUT5_9SACH</name>
<dbReference type="PANTHER" id="PTHR47968">
    <property type="entry name" value="CENTROMERE PROTEIN E"/>
    <property type="match status" value="1"/>
</dbReference>
<keyword evidence="3" id="KW-0067">ATP-binding</keyword>
<evidence type="ECO:0000259" key="6">
    <source>
        <dbReference type="PROSITE" id="PS50067"/>
    </source>
</evidence>
<feature type="domain" description="Kinesin motor" evidence="6">
    <location>
        <begin position="30"/>
        <end position="396"/>
    </location>
</feature>
<evidence type="ECO:0000256" key="3">
    <source>
        <dbReference type="PROSITE-ProRule" id="PRU00283"/>
    </source>
</evidence>
<accession>A0ABR4NUT5</accession>
<feature type="compositionally biased region" description="Basic and acidic residues" evidence="5">
    <location>
        <begin position="580"/>
        <end position="590"/>
    </location>
</feature>
<dbReference type="Proteomes" id="UP001623330">
    <property type="component" value="Unassembled WGS sequence"/>
</dbReference>
<dbReference type="InterPro" id="IPR036961">
    <property type="entry name" value="Kinesin_motor_dom_sf"/>
</dbReference>
<gene>
    <name evidence="7" type="ORF">RNJ44_04282</name>
</gene>
<comment type="caution">
    <text evidence="7">The sequence shown here is derived from an EMBL/GenBank/DDBJ whole genome shotgun (WGS) entry which is preliminary data.</text>
</comment>
<keyword evidence="1 4" id="KW-0175">Coiled coil</keyword>
<dbReference type="Gene3D" id="3.40.850.10">
    <property type="entry name" value="Kinesin motor domain"/>
    <property type="match status" value="1"/>
</dbReference>
<feature type="region of interest" description="Disordered" evidence="5">
    <location>
        <begin position="580"/>
        <end position="643"/>
    </location>
</feature>
<feature type="compositionally biased region" description="Basic and acidic residues" evidence="5">
    <location>
        <begin position="56"/>
        <end position="65"/>
    </location>
</feature>
<evidence type="ECO:0000256" key="2">
    <source>
        <dbReference type="ARBA" id="ARBA00023175"/>
    </source>
</evidence>
<evidence type="ECO:0000313" key="8">
    <source>
        <dbReference type="Proteomes" id="UP001623330"/>
    </source>
</evidence>
<keyword evidence="3" id="KW-0547">Nucleotide-binding</keyword>
<evidence type="ECO:0000256" key="4">
    <source>
        <dbReference type="SAM" id="Coils"/>
    </source>
</evidence>
<feature type="region of interest" description="Disordered" evidence="5">
    <location>
        <begin position="42"/>
        <end position="69"/>
    </location>
</feature>
<feature type="coiled-coil region" evidence="4">
    <location>
        <begin position="417"/>
        <end position="481"/>
    </location>
</feature>
<keyword evidence="2 3" id="KW-0505">Motor protein</keyword>
<dbReference type="PANTHER" id="PTHR47968:SF75">
    <property type="entry name" value="CENTROMERE-ASSOCIATED PROTEIN E"/>
    <property type="match status" value="1"/>
</dbReference>
<sequence length="688" mass="77925">MVMHWSLSAKEKELPSDLISLISEPIEPFKVETIVRLATENKEKREAAEKQYSNPEGDKSGDESSGKPVRHFSLQQGNTVIHYPITNFADESSFKFSKVLDIGVPNYNLYELFSESTLKDLFDGYNNSIVSYGESFSGKSYTIFGNEEFDGLATLFFTDILQRKREVEAGNNGNITMSLQVSVLEVMMEKVYDLLVPIQDRKPMKSHHETKKFYQYFHEATNEYVSSMKEFDRLIKQAQEHRDISCQKMDSKRSISNVIIRVDLEQLDRKKETVTHSTLTLVDLCGSNKFDKDIDSKFGVENVKKLNLSISNIETVVNTIIGNQAINKIYTENGVTPSTTIATQRVPYKESQLTGILQDVFGGNCRTRVILNCFEDKVHHDETITTLRFGSLLQEMVNFVKVDKSGLNSKKKLDVIVDDMKVREDNYLTKIQLLEKEVSRLNKLKDETRDTAVLEEKLSEKEDENKKLREQLETLTQLYNNSDPKEAEDNKKIIQTLMEKCEAVAELQLKLEGQLHENSIMKADNDIQSVKIETLETMNTKLLDQLQTQESSSQDVLKSNAILKKEIETLAKVTETQKGKIKSLESRIRDSSAMSSVESSPRKGSMSSSSMNTMLPIEETESQTKSWGFSNPSTKGSSFWGTRKVSSSSVNTITSQDSVHLKPLKKGFNLKSIKVVNGQETPQAESSP</sequence>
<evidence type="ECO:0000256" key="5">
    <source>
        <dbReference type="SAM" id="MobiDB-lite"/>
    </source>
</evidence>
<dbReference type="InterPro" id="IPR001752">
    <property type="entry name" value="Kinesin_motor_dom"/>
</dbReference>
<feature type="binding site" evidence="3">
    <location>
        <begin position="133"/>
        <end position="140"/>
    </location>
    <ligand>
        <name>ATP</name>
        <dbReference type="ChEBI" id="CHEBI:30616"/>
    </ligand>
</feature>
<protein>
    <recommendedName>
        <fullName evidence="6">Kinesin motor domain-containing protein</fullName>
    </recommendedName>
</protein>
<comment type="similarity">
    <text evidence="3">Belongs to the TRAFAC class myosin-kinesin ATPase superfamily. Kinesin family.</text>
</comment>
<dbReference type="EMBL" id="JBEVYD010000005">
    <property type="protein sequence ID" value="KAL3232366.1"/>
    <property type="molecule type" value="Genomic_DNA"/>
</dbReference>
<dbReference type="PRINTS" id="PR00380">
    <property type="entry name" value="KINESINHEAVY"/>
</dbReference>
<dbReference type="InterPro" id="IPR027640">
    <property type="entry name" value="Kinesin-like_fam"/>
</dbReference>
<dbReference type="SMART" id="SM00129">
    <property type="entry name" value="KISc"/>
    <property type="match status" value="1"/>
</dbReference>
<organism evidence="7 8">
    <name type="scientific">Nakaseomyces bracarensis</name>
    <dbReference type="NCBI Taxonomy" id="273131"/>
    <lineage>
        <taxon>Eukaryota</taxon>
        <taxon>Fungi</taxon>
        <taxon>Dikarya</taxon>
        <taxon>Ascomycota</taxon>
        <taxon>Saccharomycotina</taxon>
        <taxon>Saccharomycetes</taxon>
        <taxon>Saccharomycetales</taxon>
        <taxon>Saccharomycetaceae</taxon>
        <taxon>Nakaseomyces</taxon>
    </lineage>
</organism>
<dbReference type="SUPFAM" id="SSF52540">
    <property type="entry name" value="P-loop containing nucleoside triphosphate hydrolases"/>
    <property type="match status" value="1"/>
</dbReference>
<dbReference type="InterPro" id="IPR027417">
    <property type="entry name" value="P-loop_NTPase"/>
</dbReference>
<evidence type="ECO:0000313" key="7">
    <source>
        <dbReference type="EMBL" id="KAL3232366.1"/>
    </source>
</evidence>
<proteinExistence type="inferred from homology"/>
<feature type="compositionally biased region" description="Polar residues" evidence="5">
    <location>
        <begin position="623"/>
        <end position="643"/>
    </location>
</feature>
<reference evidence="7 8" key="1">
    <citation type="submission" date="2024-05" db="EMBL/GenBank/DDBJ databases">
        <title>Long read based assembly of the Candida bracarensis genome reveals expanded adhesin content.</title>
        <authorList>
            <person name="Marcet-Houben M."/>
            <person name="Ksiezopolska E."/>
            <person name="Gabaldon T."/>
        </authorList>
    </citation>
    <scope>NUCLEOTIDE SEQUENCE [LARGE SCALE GENOMIC DNA]</scope>
    <source>
        <strain evidence="7 8">CBM6</strain>
    </source>
</reference>
<evidence type="ECO:0000256" key="1">
    <source>
        <dbReference type="ARBA" id="ARBA00023054"/>
    </source>
</evidence>
<dbReference type="Pfam" id="PF00225">
    <property type="entry name" value="Kinesin"/>
    <property type="match status" value="1"/>
</dbReference>
<keyword evidence="8" id="KW-1185">Reference proteome</keyword>